<reference evidence="7 8" key="1">
    <citation type="journal article" date="2021" name="Hortic Res">
        <title>Chromosome-scale assembly of the Dendrobium chrysotoxum genome enhances the understanding of orchid evolution.</title>
        <authorList>
            <person name="Zhang Y."/>
            <person name="Zhang G.Q."/>
            <person name="Zhang D."/>
            <person name="Liu X.D."/>
            <person name="Xu X.Y."/>
            <person name="Sun W.H."/>
            <person name="Yu X."/>
            <person name="Zhu X."/>
            <person name="Wang Z.W."/>
            <person name="Zhao X."/>
            <person name="Zhong W.Y."/>
            <person name="Chen H."/>
            <person name="Yin W.L."/>
            <person name="Huang T."/>
            <person name="Niu S.C."/>
            <person name="Liu Z.J."/>
        </authorList>
    </citation>
    <scope>NUCLEOTIDE SEQUENCE [LARGE SCALE GENOMIC DNA]</scope>
    <source>
        <strain evidence="7">Lindl</strain>
    </source>
</reference>
<comment type="caution">
    <text evidence="7">The sequence shown here is derived from an EMBL/GenBank/DDBJ whole genome shotgun (WGS) entry which is preliminary data.</text>
</comment>
<proteinExistence type="inferred from homology"/>
<dbReference type="PANTHER" id="PTHR11937">
    <property type="entry name" value="ACTIN"/>
    <property type="match status" value="1"/>
</dbReference>
<keyword evidence="8" id="KW-1185">Reference proteome</keyword>
<evidence type="ECO:0000256" key="4">
    <source>
        <dbReference type="ARBA" id="ARBA00022840"/>
    </source>
</evidence>
<dbReference type="SUPFAM" id="SSF53067">
    <property type="entry name" value="Actin-like ATPase domain"/>
    <property type="match status" value="1"/>
</dbReference>
<dbReference type="InterPro" id="IPR018181">
    <property type="entry name" value="Heat_shock_70_CS"/>
</dbReference>
<dbReference type="GO" id="GO:0005524">
    <property type="term" value="F:ATP binding"/>
    <property type="evidence" value="ECO:0007669"/>
    <property type="project" value="UniProtKB-KW"/>
</dbReference>
<dbReference type="Pfam" id="PF00022">
    <property type="entry name" value="Actin"/>
    <property type="match status" value="1"/>
</dbReference>
<accession>A0AAV7G1T6</accession>
<evidence type="ECO:0000256" key="5">
    <source>
        <dbReference type="ARBA" id="ARBA00023212"/>
    </source>
</evidence>
<name>A0AAV7G1T6_DENCH</name>
<comment type="similarity">
    <text evidence="2 6">Belongs to the actin family.</text>
</comment>
<dbReference type="FunFam" id="3.90.640.10:FF:000047">
    <property type="entry name" value="Actin, alpha skeletal muscle"/>
    <property type="match status" value="1"/>
</dbReference>
<evidence type="ECO:0000256" key="3">
    <source>
        <dbReference type="ARBA" id="ARBA00022741"/>
    </source>
</evidence>
<dbReference type="Gene3D" id="3.90.640.10">
    <property type="entry name" value="Actin, Chain A, domain 4"/>
    <property type="match status" value="1"/>
</dbReference>
<protein>
    <recommendedName>
        <fullName evidence="9">Actin</fullName>
    </recommendedName>
</protein>
<keyword evidence="5" id="KW-0963">Cytoplasm</keyword>
<gene>
    <name evidence="7" type="ORF">IEQ34_020354</name>
</gene>
<evidence type="ECO:0000313" key="8">
    <source>
        <dbReference type="Proteomes" id="UP000775213"/>
    </source>
</evidence>
<dbReference type="FunFam" id="3.30.420.40:FF:000404">
    <property type="entry name" value="Major actin"/>
    <property type="match status" value="1"/>
</dbReference>
<sequence>MKILTERGYTFTTTVECEIVRDMKEKLAYIALDYEQELEASKTNSSVEKSYELLDGQVITIRAECFRCPEVLYHQSLIGMEVAGIHETTNNSIMKCDVDISKDLYENIVLSGGTTMLPGIAKRMNKEIIALAPSNKKIKVVAPPKRKYSVWI</sequence>
<dbReference type="InterPro" id="IPR004000">
    <property type="entry name" value="Actin"/>
</dbReference>
<evidence type="ECO:0000256" key="6">
    <source>
        <dbReference type="RuleBase" id="RU000487"/>
    </source>
</evidence>
<keyword evidence="4" id="KW-0067">ATP-binding</keyword>
<keyword evidence="5" id="KW-0206">Cytoskeleton</keyword>
<comment type="subcellular location">
    <subcellularLocation>
        <location evidence="1">Cytoplasm</location>
        <location evidence="1">Cytoskeleton</location>
    </subcellularLocation>
</comment>
<dbReference type="Gene3D" id="3.30.420.40">
    <property type="match status" value="1"/>
</dbReference>
<dbReference type="AlphaFoldDB" id="A0AAV7G1T6"/>
<dbReference type="GO" id="GO:0005856">
    <property type="term" value="C:cytoskeleton"/>
    <property type="evidence" value="ECO:0007669"/>
    <property type="project" value="UniProtKB-SubCell"/>
</dbReference>
<keyword evidence="3" id="KW-0547">Nucleotide-binding</keyword>
<dbReference type="InterPro" id="IPR043129">
    <property type="entry name" value="ATPase_NBD"/>
</dbReference>
<evidence type="ECO:0000256" key="1">
    <source>
        <dbReference type="ARBA" id="ARBA00004245"/>
    </source>
</evidence>
<evidence type="ECO:0008006" key="9">
    <source>
        <dbReference type="Google" id="ProtNLM"/>
    </source>
</evidence>
<evidence type="ECO:0000313" key="7">
    <source>
        <dbReference type="EMBL" id="KAH0449662.1"/>
    </source>
</evidence>
<organism evidence="7 8">
    <name type="scientific">Dendrobium chrysotoxum</name>
    <name type="common">Orchid</name>
    <dbReference type="NCBI Taxonomy" id="161865"/>
    <lineage>
        <taxon>Eukaryota</taxon>
        <taxon>Viridiplantae</taxon>
        <taxon>Streptophyta</taxon>
        <taxon>Embryophyta</taxon>
        <taxon>Tracheophyta</taxon>
        <taxon>Spermatophyta</taxon>
        <taxon>Magnoliopsida</taxon>
        <taxon>Liliopsida</taxon>
        <taxon>Asparagales</taxon>
        <taxon>Orchidaceae</taxon>
        <taxon>Epidendroideae</taxon>
        <taxon>Malaxideae</taxon>
        <taxon>Dendrobiinae</taxon>
        <taxon>Dendrobium</taxon>
    </lineage>
</organism>
<dbReference type="PROSITE" id="PS01036">
    <property type="entry name" value="HSP70_3"/>
    <property type="match status" value="1"/>
</dbReference>
<evidence type="ECO:0000256" key="2">
    <source>
        <dbReference type="ARBA" id="ARBA00006752"/>
    </source>
</evidence>
<dbReference type="EMBL" id="JAGFBR010000018">
    <property type="protein sequence ID" value="KAH0449662.1"/>
    <property type="molecule type" value="Genomic_DNA"/>
</dbReference>
<dbReference type="SMART" id="SM00268">
    <property type="entry name" value="ACTIN"/>
    <property type="match status" value="1"/>
</dbReference>
<dbReference type="Proteomes" id="UP000775213">
    <property type="component" value="Unassembled WGS sequence"/>
</dbReference>